<dbReference type="EMBL" id="JAKIKP010000008">
    <property type="protein sequence ID" value="MCL1143396.1"/>
    <property type="molecule type" value="Genomic_DNA"/>
</dbReference>
<comment type="subcellular location">
    <subcellularLocation>
        <location evidence="4">Cell inner membrane</location>
        <topology evidence="4">Peripheral membrane protein</topology>
        <orientation evidence="4">Cytoplasmic side</orientation>
    </subcellularLocation>
    <text evidence="4">Loosely associated with the cytoplasmic side of the inner membrane, probably via SecY.</text>
</comment>
<proteinExistence type="inferred from homology"/>
<name>A0A9X1ZKV0_9GAMM</name>
<dbReference type="Proteomes" id="UP001139333">
    <property type="component" value="Unassembled WGS sequence"/>
</dbReference>
<evidence type="ECO:0000256" key="3">
    <source>
        <dbReference type="ARBA" id="ARBA00023136"/>
    </source>
</evidence>
<comment type="caution">
    <text evidence="5">The sequence shown here is derived from an EMBL/GenBank/DDBJ whole genome shotgun (WGS) entry which is preliminary data.</text>
</comment>
<reference evidence="5" key="1">
    <citation type="submission" date="2022-01" db="EMBL/GenBank/DDBJ databases">
        <title>Whole genome-based taxonomy of the Shewanellaceae.</title>
        <authorList>
            <person name="Martin-Rodriguez A.J."/>
        </authorList>
    </citation>
    <scope>NUCLEOTIDE SEQUENCE</scope>
    <source>
        <strain evidence="5">DSM 16422</strain>
    </source>
</reference>
<protein>
    <recommendedName>
        <fullName evidence="4">Protein Syd</fullName>
    </recommendedName>
</protein>
<accession>A0A9X1ZKV0</accession>
<dbReference type="HAMAP" id="MF_01104">
    <property type="entry name" value="Syd"/>
    <property type="match status" value="1"/>
</dbReference>
<evidence type="ECO:0000313" key="6">
    <source>
        <dbReference type="Proteomes" id="UP001139333"/>
    </source>
</evidence>
<comment type="function">
    <text evidence="4">Interacts with the SecY protein in vivo. May bind preferentially to an uncomplexed state of SecY, thus functioning either as a chelating agent for excess SecY in the cell or as a regulatory factor that negatively controls the translocase function.</text>
</comment>
<dbReference type="InterPro" id="IPR009948">
    <property type="entry name" value="Syd"/>
</dbReference>
<dbReference type="Pfam" id="PF07348">
    <property type="entry name" value="Syd"/>
    <property type="match status" value="1"/>
</dbReference>
<dbReference type="CDD" id="cd16323">
    <property type="entry name" value="Syd"/>
    <property type="match status" value="1"/>
</dbReference>
<dbReference type="RefSeq" id="WP_248996069.1">
    <property type="nucleotide sequence ID" value="NZ_JAKIKP010000008.1"/>
</dbReference>
<keyword evidence="6" id="KW-1185">Reference proteome</keyword>
<comment type="similarity">
    <text evidence="4">Belongs to the Syd family.</text>
</comment>
<keyword evidence="1 4" id="KW-1003">Cell membrane</keyword>
<organism evidence="5 6">
    <name type="scientific">Shewanella gaetbuli</name>
    <dbReference type="NCBI Taxonomy" id="220752"/>
    <lineage>
        <taxon>Bacteria</taxon>
        <taxon>Pseudomonadati</taxon>
        <taxon>Pseudomonadota</taxon>
        <taxon>Gammaproteobacteria</taxon>
        <taxon>Alteromonadales</taxon>
        <taxon>Shewanellaceae</taxon>
        <taxon>Shewanella</taxon>
    </lineage>
</organism>
<evidence type="ECO:0000256" key="2">
    <source>
        <dbReference type="ARBA" id="ARBA00022519"/>
    </source>
</evidence>
<dbReference type="InterPro" id="IPR038228">
    <property type="entry name" value="Syd_sf"/>
</dbReference>
<sequence>MSCSSALENFISRYLHAYQEALSELPRYYPMGEESSCIQGEFNAFSPDAVYFKPFKRKACADFTNVEHALEISLHADINPFFGQYFSAPLMFTSQWGEGELLQAWNKQDYEYLQQNMIGHLMMKKKLKQPATWFIGVLGDGDQMLTVDNETGSVWIEIPGELQHQKLADSLAEFLQLVSPHITPPVKPEITEDTHYQHPGIWQRIKLMWQYLWRKK</sequence>
<dbReference type="GO" id="GO:0009898">
    <property type="term" value="C:cytoplasmic side of plasma membrane"/>
    <property type="evidence" value="ECO:0007669"/>
    <property type="project" value="InterPro"/>
</dbReference>
<dbReference type="Gene3D" id="3.40.1580.20">
    <property type="entry name" value="Syd protein"/>
    <property type="match status" value="1"/>
</dbReference>
<evidence type="ECO:0000256" key="4">
    <source>
        <dbReference type="HAMAP-Rule" id="MF_01104"/>
    </source>
</evidence>
<dbReference type="AlphaFoldDB" id="A0A9X1ZKV0"/>
<evidence type="ECO:0000313" key="5">
    <source>
        <dbReference type="EMBL" id="MCL1143396.1"/>
    </source>
</evidence>
<gene>
    <name evidence="4 5" type="primary">syd</name>
    <name evidence="5" type="ORF">L2672_11885</name>
</gene>
<dbReference type="NCBIfam" id="NF003439">
    <property type="entry name" value="PRK04968.1"/>
    <property type="match status" value="1"/>
</dbReference>
<keyword evidence="3 4" id="KW-0472">Membrane</keyword>
<keyword evidence="2 4" id="KW-0997">Cell inner membrane</keyword>
<evidence type="ECO:0000256" key="1">
    <source>
        <dbReference type="ARBA" id="ARBA00022475"/>
    </source>
</evidence>